<comment type="caution">
    <text evidence="3">The sequence shown here is derived from an EMBL/GenBank/DDBJ whole genome shotgun (WGS) entry which is preliminary data.</text>
</comment>
<proteinExistence type="predicted"/>
<protein>
    <submittedName>
        <fullName evidence="3">Integral membrane protein</fullName>
    </submittedName>
</protein>
<evidence type="ECO:0000313" key="3">
    <source>
        <dbReference type="EMBL" id="EMY35498.1"/>
    </source>
</evidence>
<feature type="domain" description="Low molecular weight protein antigen 6 PH" evidence="2">
    <location>
        <begin position="42"/>
        <end position="83"/>
    </location>
</feature>
<name>N1VB03_9MICC</name>
<gene>
    <name evidence="3" type="ORF">D477_004257</name>
</gene>
<dbReference type="RefSeq" id="WP_005267542.1">
    <property type="nucleotide sequence ID" value="NZ_ANPE02000072.1"/>
</dbReference>
<feature type="transmembrane region" description="Helical" evidence="1">
    <location>
        <begin position="25"/>
        <end position="46"/>
    </location>
</feature>
<keyword evidence="1" id="KW-1133">Transmembrane helix</keyword>
<dbReference type="Pfam" id="PF10756">
    <property type="entry name" value="bPH_6"/>
    <property type="match status" value="1"/>
</dbReference>
<sequence>MSWAVAAVGAGSAWASHGAAGLLQSLPLAAIAYVAWWFAWYPAVVVSEQGVTLRNPLRTIQVPWPTLITVETKYALTLVTASGRYSAWSAPAPGLFSVQRAQPDHIRGLPETTYGPGGSVRPGDLANSDSGTAAYHVRERWAALLATGAVEPGMADVVPVRSKVNLAVLAIGLSLVAAGVLAASS</sequence>
<feature type="transmembrane region" description="Helical" evidence="1">
    <location>
        <begin position="164"/>
        <end position="183"/>
    </location>
</feature>
<evidence type="ECO:0000259" key="2">
    <source>
        <dbReference type="Pfam" id="PF10756"/>
    </source>
</evidence>
<accession>N1VB03</accession>
<keyword evidence="4" id="KW-1185">Reference proteome</keyword>
<keyword evidence="1" id="KW-0812">Transmembrane</keyword>
<dbReference type="Proteomes" id="UP000010729">
    <property type="component" value="Unassembled WGS sequence"/>
</dbReference>
<keyword evidence="1" id="KW-0472">Membrane</keyword>
<evidence type="ECO:0000313" key="4">
    <source>
        <dbReference type="Proteomes" id="UP000010729"/>
    </source>
</evidence>
<dbReference type="InterPro" id="IPR019692">
    <property type="entry name" value="CFP-6_PH"/>
</dbReference>
<evidence type="ECO:0000256" key="1">
    <source>
        <dbReference type="SAM" id="Phobius"/>
    </source>
</evidence>
<organism evidence="3 4">
    <name type="scientific">Arthrobacter crystallopoietes BAB-32</name>
    <dbReference type="NCBI Taxonomy" id="1246476"/>
    <lineage>
        <taxon>Bacteria</taxon>
        <taxon>Bacillati</taxon>
        <taxon>Actinomycetota</taxon>
        <taxon>Actinomycetes</taxon>
        <taxon>Micrococcales</taxon>
        <taxon>Micrococcaceae</taxon>
        <taxon>Crystallibacter</taxon>
    </lineage>
</organism>
<dbReference type="EMBL" id="ANPE02000072">
    <property type="protein sequence ID" value="EMY35498.1"/>
    <property type="molecule type" value="Genomic_DNA"/>
</dbReference>
<dbReference type="AlphaFoldDB" id="N1VB03"/>
<reference evidence="3 4" key="1">
    <citation type="journal article" date="2013" name="Genome Announc.">
        <title>Draft Genome Sequence of Arthrobacter crystallopoietes Strain BAB-32, Revealing Genes for Bioremediation.</title>
        <authorList>
            <person name="Joshi M.N."/>
            <person name="Pandit A.S."/>
            <person name="Sharma A."/>
            <person name="Pandya R.V."/>
            <person name="Desai S.M."/>
            <person name="Saxena A.K."/>
            <person name="Bagatharia S.B."/>
        </authorList>
    </citation>
    <scope>NUCLEOTIDE SEQUENCE [LARGE SCALE GENOMIC DNA]</scope>
    <source>
        <strain evidence="3 4">BAB-32</strain>
    </source>
</reference>